<reference evidence="2" key="1">
    <citation type="submission" date="2021-12" db="EMBL/GenBank/DDBJ databases">
        <title>Comparative genomics, transcriptomics and evolutionary studies reveal genomic signatures of adaptation to plant cell wall in hemibiotrophic fungi.</title>
        <authorList>
            <consortium name="DOE Joint Genome Institute"/>
            <person name="Baroncelli R."/>
            <person name="Diaz J.F."/>
            <person name="Benocci T."/>
            <person name="Peng M."/>
            <person name="Battaglia E."/>
            <person name="Haridas S."/>
            <person name="Andreopoulos W."/>
            <person name="Labutti K."/>
            <person name="Pangilinan J."/>
            <person name="Floch G.L."/>
            <person name="Makela M.R."/>
            <person name="Henrissat B."/>
            <person name="Grigoriev I.V."/>
            <person name="Crouch J.A."/>
            <person name="De Vries R.P."/>
            <person name="Sukno S.A."/>
            <person name="Thon M.R."/>
        </authorList>
    </citation>
    <scope>NUCLEOTIDE SEQUENCE</scope>
    <source>
        <strain evidence="2">CBS 112980</strain>
    </source>
</reference>
<feature type="region of interest" description="Disordered" evidence="1">
    <location>
        <begin position="79"/>
        <end position="125"/>
    </location>
</feature>
<organism evidence="2 3">
    <name type="scientific">Glomerella acutata</name>
    <name type="common">Colletotrichum acutatum</name>
    <dbReference type="NCBI Taxonomy" id="27357"/>
    <lineage>
        <taxon>Eukaryota</taxon>
        <taxon>Fungi</taxon>
        <taxon>Dikarya</taxon>
        <taxon>Ascomycota</taxon>
        <taxon>Pezizomycotina</taxon>
        <taxon>Sordariomycetes</taxon>
        <taxon>Hypocreomycetidae</taxon>
        <taxon>Glomerellales</taxon>
        <taxon>Glomerellaceae</taxon>
        <taxon>Colletotrichum</taxon>
        <taxon>Colletotrichum acutatum species complex</taxon>
    </lineage>
</organism>
<feature type="compositionally biased region" description="Low complexity" evidence="1">
    <location>
        <begin position="82"/>
        <end position="96"/>
    </location>
</feature>
<evidence type="ECO:0000313" key="2">
    <source>
        <dbReference type="EMBL" id="KAK1710571.1"/>
    </source>
</evidence>
<dbReference type="GeneID" id="85393379"/>
<protein>
    <submittedName>
        <fullName evidence="2">Uncharacterized protein</fullName>
    </submittedName>
</protein>
<dbReference type="RefSeq" id="XP_060358850.1">
    <property type="nucleotide sequence ID" value="XM_060509480.1"/>
</dbReference>
<accession>A0AAD8UDP9</accession>
<feature type="compositionally biased region" description="Polar residues" evidence="1">
    <location>
        <begin position="156"/>
        <end position="166"/>
    </location>
</feature>
<feature type="region of interest" description="Disordered" evidence="1">
    <location>
        <begin position="140"/>
        <end position="166"/>
    </location>
</feature>
<name>A0AAD8UDP9_GLOAC</name>
<comment type="caution">
    <text evidence="2">The sequence shown here is derived from an EMBL/GenBank/DDBJ whole genome shotgun (WGS) entry which is preliminary data.</text>
</comment>
<dbReference type="EMBL" id="JAHMHS010000169">
    <property type="protein sequence ID" value="KAK1710571.1"/>
    <property type="molecule type" value="Genomic_DNA"/>
</dbReference>
<dbReference type="Proteomes" id="UP001244207">
    <property type="component" value="Unassembled WGS sequence"/>
</dbReference>
<sequence>MGWTSPGLLRLDDYKCHCAVWRFRPSPRSSALTCTHCCRRDFSYTFSSLLQTDMSQLPAQPSCRPPGHLSDEGNLAYQQPTAAGSSKSAKVSSESAQRGSQYLRNSPAGMNAQSAVTGLRRSPASPDAIDIDRLLAQLQDSTTEPSSRHAREAQLSPGSGQTGNRSLENRMLSGVQSDLPMHSIAERLERLKKGLCRLEEAKEFQRKKVGATNNQLGRINEDVRKIKTSIDSLMPPLPFAGNSFGDGTQ</sequence>
<gene>
    <name evidence="2" type="ORF">BDZ83DRAFT_640361</name>
</gene>
<evidence type="ECO:0000256" key="1">
    <source>
        <dbReference type="SAM" id="MobiDB-lite"/>
    </source>
</evidence>
<dbReference type="AlphaFoldDB" id="A0AAD8UDP9"/>
<proteinExistence type="predicted"/>
<evidence type="ECO:0000313" key="3">
    <source>
        <dbReference type="Proteomes" id="UP001244207"/>
    </source>
</evidence>
<keyword evidence="3" id="KW-1185">Reference proteome</keyword>